<dbReference type="Gene3D" id="3.30.420.60">
    <property type="entry name" value="eRF1 domain 2"/>
    <property type="match status" value="1"/>
</dbReference>
<dbReference type="SUPFAM" id="SSF55315">
    <property type="entry name" value="L30e-like"/>
    <property type="match status" value="1"/>
</dbReference>
<dbReference type="InterPro" id="IPR041202">
    <property type="entry name" value="BaeRF_family10"/>
</dbReference>
<evidence type="ECO:0000313" key="2">
    <source>
        <dbReference type="Proteomes" id="UP000050430"/>
    </source>
</evidence>
<name>A0A0P6X6S4_9CHLR</name>
<evidence type="ECO:0000313" key="1">
    <source>
        <dbReference type="EMBL" id="KPL70635.1"/>
    </source>
</evidence>
<dbReference type="Proteomes" id="UP000050430">
    <property type="component" value="Unassembled WGS sequence"/>
</dbReference>
<dbReference type="RefSeq" id="WP_062422550.1">
    <property type="nucleotide sequence ID" value="NZ_BBYA01000010.1"/>
</dbReference>
<reference evidence="1 2" key="1">
    <citation type="submission" date="2015-07" db="EMBL/GenBank/DDBJ databases">
        <title>Genome sequence of Leptolinea tardivitalis DSM 16556.</title>
        <authorList>
            <person name="Hemp J."/>
            <person name="Ward L.M."/>
            <person name="Pace L.A."/>
            <person name="Fischer W.W."/>
        </authorList>
    </citation>
    <scope>NUCLEOTIDE SEQUENCE [LARGE SCALE GENOMIC DNA]</scope>
    <source>
        <strain evidence="1 2">YMTK-2</strain>
    </source>
</reference>
<sequence length="366" mass="39659">MFTDNQLKELAGVTTKSPALTVYLNTDPAMGSAETIKLRLRTLLKEVELEQDVAAVLDYFETHHPFTARGIAVFSCKGDGIFRTISLGVPVRDQVFTGDRFSIKPLADIFDVFGGYGVILVDRQGARVFHFHLGDLVEQEGVLGTLVKHTKRGGASSIAGQRGGTAGQTGYEDEVVERNMKEIAAFAVHFFEEKHIRRILIGGTDDNISMFRAQLPKTWQSLIIGTFAMSMTATHADVLARAMQIGKEAEAARDLKMVRDILSQAGKGVGAEVGLEKTLQAVSQSRVQTLVVTEGFRQPAHRCTGCGRLTVHTNPLCKDCGSKIVPVDDGVELAVNAVMRSGGEVEIVGNNPDFVKAGNIGAILRY</sequence>
<gene>
    <name evidence="1" type="ORF">ADM99_16175</name>
</gene>
<dbReference type="InterPro" id="IPR029064">
    <property type="entry name" value="Ribosomal_eL30-like_sf"/>
</dbReference>
<accession>A0A0P6X6S4</accession>
<dbReference type="EMBL" id="LGCK01000014">
    <property type="protein sequence ID" value="KPL70635.1"/>
    <property type="molecule type" value="Genomic_DNA"/>
</dbReference>
<dbReference type="InterPro" id="IPR042226">
    <property type="entry name" value="eFR1_2_sf"/>
</dbReference>
<dbReference type="OrthoDB" id="5241360at2"/>
<evidence type="ECO:0008006" key="3">
    <source>
        <dbReference type="Google" id="ProtNLM"/>
    </source>
</evidence>
<dbReference type="Gene3D" id="3.30.1330.30">
    <property type="match status" value="1"/>
</dbReference>
<organism evidence="1 2">
    <name type="scientific">Leptolinea tardivitalis</name>
    <dbReference type="NCBI Taxonomy" id="229920"/>
    <lineage>
        <taxon>Bacteria</taxon>
        <taxon>Bacillati</taxon>
        <taxon>Chloroflexota</taxon>
        <taxon>Anaerolineae</taxon>
        <taxon>Anaerolineales</taxon>
        <taxon>Anaerolineaceae</taxon>
        <taxon>Leptolinea</taxon>
    </lineage>
</organism>
<keyword evidence="2" id="KW-1185">Reference proteome</keyword>
<comment type="caution">
    <text evidence="1">The sequence shown here is derived from an EMBL/GenBank/DDBJ whole genome shotgun (WGS) entry which is preliminary data.</text>
</comment>
<dbReference type="Pfam" id="PF18854">
    <property type="entry name" value="baeRF_family10"/>
    <property type="match status" value="1"/>
</dbReference>
<protein>
    <recommendedName>
        <fullName evidence="3">eRF1 domain-containing protein</fullName>
    </recommendedName>
</protein>
<proteinExistence type="predicted"/>
<dbReference type="AlphaFoldDB" id="A0A0P6X6S4"/>
<dbReference type="STRING" id="229920.ADM99_16175"/>